<dbReference type="InterPro" id="IPR029044">
    <property type="entry name" value="Nucleotide-diphossugar_trans"/>
</dbReference>
<dbReference type="InterPro" id="IPR051981">
    <property type="entry name" value="Glycosyltransf_32"/>
</dbReference>
<dbReference type="AlphaFoldDB" id="A0A9P0H3D7"/>
<keyword evidence="4" id="KW-0808">Transferase</keyword>
<sequence>MYFSVMSKINRLRNKRLYLVLVFVIIMCYFMMDSCMDEIGMGWVTNLKVTKESEKIKCYDLKVENVIQNLESSEVAINRSIFFVETSCHNEEFSINPRQACAIESAAKMNPNFEVYLLIPSPVTSLEGMKAYFQKLASYPNFKIRYINMTTFFVKTPLEHWYQSGNLKYSYWPQSHASDILRYTLLWKFGGIYMDLDVVIMRSLEQVTNFAGAESLNDVAAGIMSFSHNHKISSLTMNDLVNNFRGYDWGWNGPGVITRSLRKYCGDCKVKHMIEKGCEDFIVFPPSAFYPISWEEWAKYFTSDEEVYNKVMDQIKDSYAIHVWNKHSVKTKVTIGSKQPYGVIAQKYCPMVYSSLKDFF</sequence>
<dbReference type="InterPro" id="IPR007652">
    <property type="entry name" value="A1-4-GlycosylTfrase_dom"/>
</dbReference>
<name>A0A9P0H3D7_NEZVI</name>
<comment type="subcellular location">
    <subcellularLocation>
        <location evidence="1">Golgi apparatus membrane</location>
        <topology evidence="1">Single-pass type II membrane protein</topology>
    </subcellularLocation>
</comment>
<dbReference type="InterPro" id="IPR007577">
    <property type="entry name" value="GlycoTrfase_DXD_sugar-bd_CS"/>
</dbReference>
<evidence type="ECO:0000256" key="7">
    <source>
        <dbReference type="SAM" id="Phobius"/>
    </source>
</evidence>
<reference evidence="9" key="1">
    <citation type="submission" date="2022-01" db="EMBL/GenBank/DDBJ databases">
        <authorList>
            <person name="King R."/>
        </authorList>
    </citation>
    <scope>NUCLEOTIDE SEQUENCE</scope>
</reference>
<feature type="transmembrane region" description="Helical" evidence="7">
    <location>
        <begin position="16"/>
        <end position="32"/>
    </location>
</feature>
<dbReference type="GO" id="GO:0035248">
    <property type="term" value="F:alpha-1,4-N-acetylgalactosaminyltransferase activity"/>
    <property type="evidence" value="ECO:0007669"/>
    <property type="project" value="TreeGrafter"/>
</dbReference>
<evidence type="ECO:0000313" key="9">
    <source>
        <dbReference type="EMBL" id="CAH1391532.1"/>
    </source>
</evidence>
<proteinExistence type="inferred from homology"/>
<keyword evidence="7" id="KW-0812">Transmembrane</keyword>
<keyword evidence="3" id="KW-0328">Glycosyltransferase</keyword>
<dbReference type="EMBL" id="OV725077">
    <property type="protein sequence ID" value="CAH1391532.1"/>
    <property type="molecule type" value="Genomic_DNA"/>
</dbReference>
<keyword evidence="7" id="KW-1133">Transmembrane helix</keyword>
<dbReference type="Pfam" id="PF04572">
    <property type="entry name" value="Gb3_synth"/>
    <property type="match status" value="1"/>
</dbReference>
<feature type="domain" description="Alpha 1,4-glycosyltransferase" evidence="8">
    <location>
        <begin position="226"/>
        <end position="355"/>
    </location>
</feature>
<keyword evidence="5" id="KW-0333">Golgi apparatus</keyword>
<dbReference type="Proteomes" id="UP001152798">
    <property type="component" value="Chromosome 1"/>
</dbReference>
<dbReference type="PANTHER" id="PTHR12042:SF21">
    <property type="entry name" value="ALPHA1,4-GALACTOSYLTRANSFERASE 1-RELATED"/>
    <property type="match status" value="1"/>
</dbReference>
<protein>
    <recommendedName>
        <fullName evidence="8">Alpha 1,4-glycosyltransferase domain-containing protein</fullName>
    </recommendedName>
</protein>
<evidence type="ECO:0000259" key="8">
    <source>
        <dbReference type="Pfam" id="PF04572"/>
    </source>
</evidence>
<organism evidence="9 10">
    <name type="scientific">Nezara viridula</name>
    <name type="common">Southern green stink bug</name>
    <name type="synonym">Cimex viridulus</name>
    <dbReference type="NCBI Taxonomy" id="85310"/>
    <lineage>
        <taxon>Eukaryota</taxon>
        <taxon>Metazoa</taxon>
        <taxon>Ecdysozoa</taxon>
        <taxon>Arthropoda</taxon>
        <taxon>Hexapoda</taxon>
        <taxon>Insecta</taxon>
        <taxon>Pterygota</taxon>
        <taxon>Neoptera</taxon>
        <taxon>Paraneoptera</taxon>
        <taxon>Hemiptera</taxon>
        <taxon>Heteroptera</taxon>
        <taxon>Panheteroptera</taxon>
        <taxon>Pentatomomorpha</taxon>
        <taxon>Pentatomoidea</taxon>
        <taxon>Pentatomidae</taxon>
        <taxon>Pentatominae</taxon>
        <taxon>Nezara</taxon>
    </lineage>
</organism>
<dbReference type="Gene3D" id="3.90.550.20">
    <property type="match status" value="1"/>
</dbReference>
<gene>
    <name evidence="9" type="ORF">NEZAVI_LOCUS2539</name>
</gene>
<dbReference type="OrthoDB" id="409543at2759"/>
<dbReference type="GO" id="GO:0000139">
    <property type="term" value="C:Golgi membrane"/>
    <property type="evidence" value="ECO:0007669"/>
    <property type="project" value="UniProtKB-SubCell"/>
</dbReference>
<evidence type="ECO:0000256" key="3">
    <source>
        <dbReference type="ARBA" id="ARBA00022676"/>
    </source>
</evidence>
<dbReference type="GO" id="GO:0006688">
    <property type="term" value="P:glycosphingolipid biosynthetic process"/>
    <property type="evidence" value="ECO:0007669"/>
    <property type="project" value="TreeGrafter"/>
</dbReference>
<evidence type="ECO:0000256" key="6">
    <source>
        <dbReference type="ARBA" id="ARBA00023136"/>
    </source>
</evidence>
<evidence type="ECO:0000256" key="2">
    <source>
        <dbReference type="ARBA" id="ARBA00009003"/>
    </source>
</evidence>
<dbReference type="Pfam" id="PF04488">
    <property type="entry name" value="Gly_transf_sug"/>
    <property type="match status" value="1"/>
</dbReference>
<comment type="similarity">
    <text evidence="2">Belongs to the glycosyltransferase 32 family.</text>
</comment>
<dbReference type="PANTHER" id="PTHR12042">
    <property type="entry name" value="LACTOSYLCERAMIDE 4-ALPHA-GALACTOSYLTRANSFERASE ALPHA- 1,4-GALACTOSYLTRANSFERASE"/>
    <property type="match status" value="1"/>
</dbReference>
<accession>A0A9P0H3D7</accession>
<evidence type="ECO:0000313" key="10">
    <source>
        <dbReference type="Proteomes" id="UP001152798"/>
    </source>
</evidence>
<dbReference type="SUPFAM" id="SSF53448">
    <property type="entry name" value="Nucleotide-diphospho-sugar transferases"/>
    <property type="match status" value="1"/>
</dbReference>
<evidence type="ECO:0000256" key="4">
    <source>
        <dbReference type="ARBA" id="ARBA00022679"/>
    </source>
</evidence>
<evidence type="ECO:0000256" key="5">
    <source>
        <dbReference type="ARBA" id="ARBA00023034"/>
    </source>
</evidence>
<evidence type="ECO:0000256" key="1">
    <source>
        <dbReference type="ARBA" id="ARBA00004323"/>
    </source>
</evidence>
<keyword evidence="6 7" id="KW-0472">Membrane</keyword>
<keyword evidence="10" id="KW-1185">Reference proteome</keyword>